<dbReference type="GO" id="GO:0016491">
    <property type="term" value="F:oxidoreductase activity"/>
    <property type="evidence" value="ECO:0007669"/>
    <property type="project" value="UniProtKB-KW"/>
</dbReference>
<evidence type="ECO:0000259" key="4">
    <source>
        <dbReference type="Pfam" id="PF01494"/>
    </source>
</evidence>
<proteinExistence type="predicted"/>
<name>A0A0G2FZY9_9PEZI</name>
<dbReference type="EMBL" id="LCUC01000014">
    <property type="protein sequence ID" value="KKY39661.1"/>
    <property type="molecule type" value="Genomic_DNA"/>
</dbReference>
<dbReference type="InterPro" id="IPR002938">
    <property type="entry name" value="FAD-bd"/>
</dbReference>
<evidence type="ECO:0000313" key="5">
    <source>
        <dbReference type="EMBL" id="KKY39661.1"/>
    </source>
</evidence>
<keyword evidence="3" id="KW-0560">Oxidoreductase</keyword>
<reference evidence="5 6" key="2">
    <citation type="submission" date="2015-05" db="EMBL/GenBank/DDBJ databases">
        <authorList>
            <person name="Morales-Cruz A."/>
            <person name="Amrine K.C."/>
            <person name="Cantu D."/>
        </authorList>
    </citation>
    <scope>NUCLEOTIDE SEQUENCE [LARGE SCALE GENOMIC DNA]</scope>
    <source>
        <strain evidence="5">DA912</strain>
    </source>
</reference>
<evidence type="ECO:0000313" key="6">
    <source>
        <dbReference type="Proteomes" id="UP000034680"/>
    </source>
</evidence>
<keyword evidence="6" id="KW-1185">Reference proteome</keyword>
<dbReference type="Proteomes" id="UP000034680">
    <property type="component" value="Unassembled WGS sequence"/>
</dbReference>
<feature type="domain" description="FAD-binding" evidence="4">
    <location>
        <begin position="145"/>
        <end position="388"/>
    </location>
</feature>
<dbReference type="OrthoDB" id="5428495at2759"/>
<evidence type="ECO:0000256" key="3">
    <source>
        <dbReference type="ARBA" id="ARBA00023002"/>
    </source>
</evidence>
<dbReference type="SUPFAM" id="SSF51905">
    <property type="entry name" value="FAD/NAD(P)-binding domain"/>
    <property type="match status" value="1"/>
</dbReference>
<dbReference type="SUPFAM" id="SSF54373">
    <property type="entry name" value="FAD-linked reductases, C-terminal domain"/>
    <property type="match status" value="1"/>
</dbReference>
<dbReference type="GO" id="GO:0044550">
    <property type="term" value="P:secondary metabolite biosynthetic process"/>
    <property type="evidence" value="ECO:0007669"/>
    <property type="project" value="TreeGrafter"/>
</dbReference>
<reference evidence="5 6" key="1">
    <citation type="submission" date="2015-05" db="EMBL/GenBank/DDBJ databases">
        <title>Distinctive expansion of gene families associated with plant cell wall degradation and secondary metabolism in the genomes of grapevine trunk pathogens.</title>
        <authorList>
            <person name="Lawrence D.P."/>
            <person name="Travadon R."/>
            <person name="Rolshausen P.E."/>
            <person name="Baumgartner K."/>
        </authorList>
    </citation>
    <scope>NUCLEOTIDE SEQUENCE [LARGE SCALE GENOMIC DNA]</scope>
    <source>
        <strain evidence="5">DA912</strain>
    </source>
</reference>
<protein>
    <submittedName>
        <fullName evidence="5">Putative mannitol 1-phosphate dehydrogenase</fullName>
    </submittedName>
</protein>
<dbReference type="Pfam" id="PF01494">
    <property type="entry name" value="FAD_binding_3"/>
    <property type="match status" value="1"/>
</dbReference>
<keyword evidence="2" id="KW-0274">FAD</keyword>
<dbReference type="InterPro" id="IPR051104">
    <property type="entry name" value="FAD_monoxygenase"/>
</dbReference>
<dbReference type="AlphaFoldDB" id="A0A0G2FZY9"/>
<dbReference type="PANTHER" id="PTHR46720:SF1">
    <property type="entry name" value="HYDROXYLASE, PUTATIVE (AFU_ORTHOLOGUE AFUA_8G06050)-RELATED"/>
    <property type="match status" value="1"/>
</dbReference>
<organism evidence="5 6">
    <name type="scientific">Diaporthe ampelina</name>
    <dbReference type="NCBI Taxonomy" id="1214573"/>
    <lineage>
        <taxon>Eukaryota</taxon>
        <taxon>Fungi</taxon>
        <taxon>Dikarya</taxon>
        <taxon>Ascomycota</taxon>
        <taxon>Pezizomycotina</taxon>
        <taxon>Sordariomycetes</taxon>
        <taxon>Sordariomycetidae</taxon>
        <taxon>Diaporthales</taxon>
        <taxon>Diaporthaceae</taxon>
        <taxon>Diaporthe</taxon>
    </lineage>
</organism>
<gene>
    <name evidence="5" type="ORF">UCDDA912_g00365</name>
</gene>
<dbReference type="STRING" id="1214573.A0A0G2FZY9"/>
<dbReference type="PRINTS" id="PR00420">
    <property type="entry name" value="RNGMNOXGNASE"/>
</dbReference>
<sequence>MSETNGDAKPFRIAIVGGAIGGLTTALFLDHFCRRPPGEDGRPLPPIAIDVYEQASEYKEIGAGVGLGINAAKLVHRIDGVGAAMNRIQGRTGSSWFTFCRWDTGGLITHIDSPVSDEDVVRPSSMARSEFLDVLLGFIRQRRVATLHTNKKFTSVKASASDLGEGGVEISFKDGTTAEADLLIGSDGIHSEVRKQFVTGKALYSGKIAYRGVVPIDKLPKDTWPGRSWSVIWMARHKHFLVFPISQSRTLNIVAFISKREDEIPDLRESWTSTCDRRELEADFGDCEGTVQDIIRLMPERPSKWRINDHEPVTRWVFLGGKAVLLGDACHATTPHQGAGAGQAVEDGYILSKALADWLSRGRRGPLEGWMDLYQRIRLPRAQKVVTTSRQAGELYEFESPDLVDLPYDEAVPIVAERLQERLKWLWFEDLDAVYDREREEAGL</sequence>
<accession>A0A0G2FZY9</accession>
<dbReference type="PANTHER" id="PTHR46720">
    <property type="entry name" value="HYDROXYLASE, PUTATIVE (AFU_ORTHOLOGUE AFUA_3G01460)-RELATED"/>
    <property type="match status" value="1"/>
</dbReference>
<dbReference type="InterPro" id="IPR036188">
    <property type="entry name" value="FAD/NAD-bd_sf"/>
</dbReference>
<dbReference type="Gene3D" id="3.50.50.60">
    <property type="entry name" value="FAD/NAD(P)-binding domain"/>
    <property type="match status" value="1"/>
</dbReference>
<keyword evidence="1" id="KW-0285">Flavoprotein</keyword>
<comment type="caution">
    <text evidence="5">The sequence shown here is derived from an EMBL/GenBank/DDBJ whole genome shotgun (WGS) entry which is preliminary data.</text>
</comment>
<evidence type="ECO:0000256" key="2">
    <source>
        <dbReference type="ARBA" id="ARBA00022827"/>
    </source>
</evidence>
<dbReference type="GO" id="GO:0071949">
    <property type="term" value="F:FAD binding"/>
    <property type="evidence" value="ECO:0007669"/>
    <property type="project" value="InterPro"/>
</dbReference>
<evidence type="ECO:0000256" key="1">
    <source>
        <dbReference type="ARBA" id="ARBA00022630"/>
    </source>
</evidence>